<dbReference type="InterPro" id="IPR001356">
    <property type="entry name" value="HD"/>
</dbReference>
<dbReference type="OrthoDB" id="6159439at2759"/>
<keyword evidence="1 2" id="KW-0371">Homeobox</keyword>
<dbReference type="PANTHER" id="PTHR47656">
    <property type="entry name" value="HOMEOBOX PROTEIN MIXL"/>
    <property type="match status" value="1"/>
</dbReference>
<dbReference type="GO" id="GO:0001706">
    <property type="term" value="P:endoderm formation"/>
    <property type="evidence" value="ECO:0007669"/>
    <property type="project" value="TreeGrafter"/>
</dbReference>
<name>A0A9J7G679_CRIGR</name>
<evidence type="ECO:0000313" key="5">
    <source>
        <dbReference type="Proteomes" id="UP001108280"/>
    </source>
</evidence>
<accession>A0A9J7G679</accession>
<sequence length="237" mass="25746">MAAAGSQQLQFAEGAVFPSFPAAHPGGPPLPPHAPPDSRAPAVTPCFSGRSPGPAAQTPAGLDPPRAPKGAAAPSAPPQRRKRTSFSSEQLQLLELVFRQTMYPDIQLRERLASLTLLPESRIQVTVRCFPPVSQVWFQNRRAKSRRQSGKWFQPLSARREAWLHRSAPGTEARCLKPQPPLQADVNCLPDPNRAGGGVCDSGSQGQSFDTYPPLSEDFGSKLDSWEEHIFSAFGNF</sequence>
<dbReference type="Pfam" id="PF00046">
    <property type="entry name" value="Homeodomain"/>
    <property type="match status" value="1"/>
</dbReference>
<dbReference type="GeneID" id="100774111"/>
<protein>
    <submittedName>
        <fullName evidence="6">Homeobox protein MIXL1 isoform X2</fullName>
    </submittedName>
</protein>
<dbReference type="RefSeq" id="XP_027274860.1">
    <property type="nucleotide sequence ID" value="XM_027419059.1"/>
</dbReference>
<dbReference type="InterPro" id="IPR042917">
    <property type="entry name" value="MIXL1"/>
</dbReference>
<dbReference type="KEGG" id="cge:100774111"/>
<evidence type="ECO:0000256" key="1">
    <source>
        <dbReference type="PROSITE-ProRule" id="PRU00108"/>
    </source>
</evidence>
<dbReference type="CDD" id="cd00086">
    <property type="entry name" value="homeodomain"/>
    <property type="match status" value="1"/>
</dbReference>
<dbReference type="SMART" id="SM00389">
    <property type="entry name" value="HOX"/>
    <property type="match status" value="1"/>
</dbReference>
<dbReference type="AlphaFoldDB" id="A0A9J7G679"/>
<dbReference type="CTD" id="83881"/>
<keyword evidence="1 2" id="KW-0539">Nucleus</keyword>
<feature type="DNA-binding region" description="Homeobox" evidence="1">
    <location>
        <begin position="79"/>
        <end position="149"/>
    </location>
</feature>
<feature type="region of interest" description="Disordered" evidence="3">
    <location>
        <begin position="15"/>
        <end position="86"/>
    </location>
</feature>
<keyword evidence="1 2" id="KW-0238">DNA-binding</keyword>
<dbReference type="Gene3D" id="1.10.10.60">
    <property type="entry name" value="Homeodomain-like"/>
    <property type="match status" value="1"/>
</dbReference>
<proteinExistence type="predicted"/>
<gene>
    <name evidence="6" type="primary">Mixl1</name>
</gene>
<evidence type="ECO:0000256" key="2">
    <source>
        <dbReference type="RuleBase" id="RU000682"/>
    </source>
</evidence>
<feature type="compositionally biased region" description="Pro residues" evidence="3">
    <location>
        <begin position="26"/>
        <end position="35"/>
    </location>
</feature>
<dbReference type="GO" id="GO:0002244">
    <property type="term" value="P:hematopoietic progenitor cell differentiation"/>
    <property type="evidence" value="ECO:0007669"/>
    <property type="project" value="InterPro"/>
</dbReference>
<reference evidence="5" key="1">
    <citation type="journal article" date="2018" name="Biotechnol. Bioeng.">
        <title>A reference genome of the Chinese hamster based on a hybrid assembly strategy.</title>
        <authorList>
            <person name="Rupp O."/>
            <person name="MacDonald M.L."/>
            <person name="Li S."/>
            <person name="Dhiman H."/>
            <person name="Polson S."/>
            <person name="Griep S."/>
            <person name="Heffner K."/>
            <person name="Hernandez I."/>
            <person name="Brinkrolf K."/>
            <person name="Jadhav V."/>
            <person name="Samoudi M."/>
            <person name="Hao H."/>
            <person name="Kingham B."/>
            <person name="Goesmann A."/>
            <person name="Betenbaugh M.J."/>
            <person name="Lewis N.E."/>
            <person name="Borth N."/>
            <person name="Lee K.H."/>
        </authorList>
    </citation>
    <scope>NUCLEOTIDE SEQUENCE [LARGE SCALE GENOMIC DNA]</scope>
    <source>
        <strain evidence="5">17A/GY</strain>
    </source>
</reference>
<evidence type="ECO:0000259" key="4">
    <source>
        <dbReference type="PROSITE" id="PS50071"/>
    </source>
</evidence>
<dbReference type="SUPFAM" id="SSF46689">
    <property type="entry name" value="Homeodomain-like"/>
    <property type="match status" value="1"/>
</dbReference>
<dbReference type="GO" id="GO:0001228">
    <property type="term" value="F:DNA-binding transcription activator activity, RNA polymerase II-specific"/>
    <property type="evidence" value="ECO:0007669"/>
    <property type="project" value="InterPro"/>
</dbReference>
<dbReference type="GO" id="GO:0005634">
    <property type="term" value="C:nucleus"/>
    <property type="evidence" value="ECO:0007669"/>
    <property type="project" value="UniProtKB-SubCell"/>
</dbReference>
<reference evidence="5" key="2">
    <citation type="journal article" date="2020" name="Biotechnol. Bioeng.">
        <title>Chromosome-scale scaffolds for the Chinese hamster reference genome assembly to facilitate the study of the CHO epigenome.</title>
        <authorList>
            <person name="Hilliard W."/>
            <person name="MacDonald M."/>
            <person name="Lee K.H."/>
        </authorList>
    </citation>
    <scope>NUCLEOTIDE SEQUENCE [LARGE SCALE GENOMIC DNA]</scope>
    <source>
        <strain evidence="5">17A/GY</strain>
    </source>
</reference>
<dbReference type="InterPro" id="IPR009057">
    <property type="entry name" value="Homeodomain-like_sf"/>
</dbReference>
<evidence type="ECO:0000256" key="3">
    <source>
        <dbReference type="SAM" id="MobiDB-lite"/>
    </source>
</evidence>
<feature type="domain" description="Homeobox" evidence="4">
    <location>
        <begin position="77"/>
        <end position="148"/>
    </location>
</feature>
<dbReference type="PROSITE" id="PS50071">
    <property type="entry name" value="HOMEOBOX_2"/>
    <property type="match status" value="1"/>
</dbReference>
<dbReference type="PANTHER" id="PTHR47656:SF1">
    <property type="entry name" value="HOMEOBOX PROTEIN MIXL1"/>
    <property type="match status" value="1"/>
</dbReference>
<dbReference type="Proteomes" id="UP001108280">
    <property type="component" value="Chromosome 5"/>
</dbReference>
<comment type="subcellular location">
    <subcellularLocation>
        <location evidence="1 2">Nucleus</location>
    </subcellularLocation>
</comment>
<evidence type="ECO:0000313" key="6">
    <source>
        <dbReference type="RefSeq" id="XP_027274860.1"/>
    </source>
</evidence>
<reference evidence="6" key="3">
    <citation type="submission" date="2025-08" db="UniProtKB">
        <authorList>
            <consortium name="RefSeq"/>
        </authorList>
    </citation>
    <scope>IDENTIFICATION</scope>
    <source>
        <strain evidence="6">17A/GY</strain>
        <tissue evidence="6">Liver</tissue>
    </source>
</reference>
<dbReference type="GO" id="GO:0000978">
    <property type="term" value="F:RNA polymerase II cis-regulatory region sequence-specific DNA binding"/>
    <property type="evidence" value="ECO:0007669"/>
    <property type="project" value="TreeGrafter"/>
</dbReference>
<organism evidence="5 6">
    <name type="scientific">Cricetulus griseus</name>
    <name type="common">Chinese hamster</name>
    <name type="synonym">Cricetulus barabensis griseus</name>
    <dbReference type="NCBI Taxonomy" id="10029"/>
    <lineage>
        <taxon>Eukaryota</taxon>
        <taxon>Metazoa</taxon>
        <taxon>Chordata</taxon>
        <taxon>Craniata</taxon>
        <taxon>Vertebrata</taxon>
        <taxon>Euteleostomi</taxon>
        <taxon>Mammalia</taxon>
        <taxon>Eutheria</taxon>
        <taxon>Euarchontoglires</taxon>
        <taxon>Glires</taxon>
        <taxon>Rodentia</taxon>
        <taxon>Myomorpha</taxon>
        <taxon>Muroidea</taxon>
        <taxon>Cricetidae</taxon>
        <taxon>Cricetinae</taxon>
        <taxon>Cricetulus</taxon>
    </lineage>
</organism>
<keyword evidence="5" id="KW-1185">Reference proteome</keyword>